<name>A0A2K3K1R6_TRIPR</name>
<organism evidence="1 2">
    <name type="scientific">Trifolium pratense</name>
    <name type="common">Red clover</name>
    <dbReference type="NCBI Taxonomy" id="57577"/>
    <lineage>
        <taxon>Eukaryota</taxon>
        <taxon>Viridiplantae</taxon>
        <taxon>Streptophyta</taxon>
        <taxon>Embryophyta</taxon>
        <taxon>Tracheophyta</taxon>
        <taxon>Spermatophyta</taxon>
        <taxon>Magnoliopsida</taxon>
        <taxon>eudicotyledons</taxon>
        <taxon>Gunneridae</taxon>
        <taxon>Pentapetalae</taxon>
        <taxon>rosids</taxon>
        <taxon>fabids</taxon>
        <taxon>Fabales</taxon>
        <taxon>Fabaceae</taxon>
        <taxon>Papilionoideae</taxon>
        <taxon>50 kb inversion clade</taxon>
        <taxon>NPAAA clade</taxon>
        <taxon>Hologalegina</taxon>
        <taxon>IRL clade</taxon>
        <taxon>Trifolieae</taxon>
        <taxon>Trifolium</taxon>
    </lineage>
</organism>
<reference evidence="1 2" key="1">
    <citation type="journal article" date="2014" name="Am. J. Bot.">
        <title>Genome assembly and annotation for red clover (Trifolium pratense; Fabaceae).</title>
        <authorList>
            <person name="Istvanek J."/>
            <person name="Jaros M."/>
            <person name="Krenek A."/>
            <person name="Repkova J."/>
        </authorList>
    </citation>
    <scope>NUCLEOTIDE SEQUENCE [LARGE SCALE GENOMIC DNA]</scope>
    <source>
        <strain evidence="2">cv. Tatra</strain>
        <tissue evidence="1">Young leaves</tissue>
    </source>
</reference>
<gene>
    <name evidence="1" type="ORF">L195_g051806</name>
</gene>
<feature type="non-terminal residue" evidence="1">
    <location>
        <position position="45"/>
    </location>
</feature>
<protein>
    <submittedName>
        <fullName evidence="1">Uncharacterized protein</fullName>
    </submittedName>
</protein>
<dbReference type="AlphaFoldDB" id="A0A2K3K1R6"/>
<reference evidence="1 2" key="2">
    <citation type="journal article" date="2017" name="Front. Plant Sci.">
        <title>Gene Classification and Mining of Molecular Markers Useful in Red Clover (Trifolium pratense) Breeding.</title>
        <authorList>
            <person name="Istvanek J."/>
            <person name="Dluhosova J."/>
            <person name="Dluhos P."/>
            <person name="Patkova L."/>
            <person name="Nedelnik J."/>
            <person name="Repkova J."/>
        </authorList>
    </citation>
    <scope>NUCLEOTIDE SEQUENCE [LARGE SCALE GENOMIC DNA]</scope>
    <source>
        <strain evidence="2">cv. Tatra</strain>
        <tissue evidence="1">Young leaves</tissue>
    </source>
</reference>
<proteinExistence type="predicted"/>
<sequence length="45" mass="4884">MSASDNVNQVSMDPITPFQLNAHQHTQLVNHLHLVAPTSAVDSFA</sequence>
<dbReference type="Proteomes" id="UP000236291">
    <property type="component" value="Unassembled WGS sequence"/>
</dbReference>
<comment type="caution">
    <text evidence="1">The sequence shown here is derived from an EMBL/GenBank/DDBJ whole genome shotgun (WGS) entry which is preliminary data.</text>
</comment>
<dbReference type="EMBL" id="ASHM01082220">
    <property type="protein sequence ID" value="PNX60202.1"/>
    <property type="molecule type" value="Genomic_DNA"/>
</dbReference>
<evidence type="ECO:0000313" key="1">
    <source>
        <dbReference type="EMBL" id="PNX60202.1"/>
    </source>
</evidence>
<evidence type="ECO:0000313" key="2">
    <source>
        <dbReference type="Proteomes" id="UP000236291"/>
    </source>
</evidence>
<accession>A0A2K3K1R6</accession>